<dbReference type="RefSeq" id="WP_061944427.1">
    <property type="nucleotide sequence ID" value="NZ_LPXW01000036.1"/>
</dbReference>
<sequence length="136" mass="14274">MFVGDFEGAGGFGDVIAEIGVLDEVVADVLAGAHDADEAELLTGGVVDAGVVVLAESIDIDDRPARHRGIPLNVLQKILGHKSIETTKGYLHPDLDHIAQAGDLANRFLDAQTEGPERSSGKGRGKPKRGPDDRGQ</sequence>
<dbReference type="GO" id="GO:0003677">
    <property type="term" value="F:DNA binding"/>
    <property type="evidence" value="ECO:0007669"/>
    <property type="project" value="InterPro"/>
</dbReference>
<dbReference type="InterPro" id="IPR013762">
    <property type="entry name" value="Integrase-like_cat_sf"/>
</dbReference>
<keyword evidence="1" id="KW-0233">DNA recombination</keyword>
<name>A0A2I1IFX2_9MICO</name>
<evidence type="ECO:0000313" key="4">
    <source>
        <dbReference type="Proteomes" id="UP000242755"/>
    </source>
</evidence>
<evidence type="ECO:0000256" key="1">
    <source>
        <dbReference type="ARBA" id="ARBA00023172"/>
    </source>
</evidence>
<accession>A0A2I1IFX2</accession>
<dbReference type="InterPro" id="IPR011010">
    <property type="entry name" value="DNA_brk_join_enz"/>
</dbReference>
<reference evidence="3 4" key="1">
    <citation type="submission" date="2017-12" db="EMBL/GenBank/DDBJ databases">
        <title>Phylogenetic diversity of female urinary microbiome.</title>
        <authorList>
            <person name="Thomas-White K."/>
            <person name="Wolfe A.J."/>
        </authorList>
    </citation>
    <scope>NUCLEOTIDE SEQUENCE [LARGE SCALE GENOMIC DNA]</scope>
    <source>
        <strain evidence="3 4">UMB0426</strain>
    </source>
</reference>
<dbReference type="AlphaFoldDB" id="A0A2I1IFX2"/>
<comment type="caution">
    <text evidence="3">The sequence shown here is derived from an EMBL/GenBank/DDBJ whole genome shotgun (WGS) entry which is preliminary data.</text>
</comment>
<protein>
    <submittedName>
        <fullName evidence="3">Uncharacterized protein</fullName>
    </submittedName>
</protein>
<dbReference type="SUPFAM" id="SSF56349">
    <property type="entry name" value="DNA breaking-rejoining enzymes"/>
    <property type="match status" value="1"/>
</dbReference>
<feature type="region of interest" description="Disordered" evidence="2">
    <location>
        <begin position="106"/>
        <end position="136"/>
    </location>
</feature>
<gene>
    <name evidence="3" type="ORF">CYJ40_08110</name>
</gene>
<dbReference type="GO" id="GO:0015074">
    <property type="term" value="P:DNA integration"/>
    <property type="evidence" value="ECO:0007669"/>
    <property type="project" value="InterPro"/>
</dbReference>
<proteinExistence type="predicted"/>
<dbReference type="Proteomes" id="UP000242755">
    <property type="component" value="Unassembled WGS sequence"/>
</dbReference>
<evidence type="ECO:0000313" key="3">
    <source>
        <dbReference type="EMBL" id="PKY70021.1"/>
    </source>
</evidence>
<dbReference type="EMBL" id="PKGO01000007">
    <property type="protein sequence ID" value="PKY70021.1"/>
    <property type="molecule type" value="Genomic_DNA"/>
</dbReference>
<evidence type="ECO:0000256" key="2">
    <source>
        <dbReference type="SAM" id="MobiDB-lite"/>
    </source>
</evidence>
<dbReference type="GO" id="GO:0006310">
    <property type="term" value="P:DNA recombination"/>
    <property type="evidence" value="ECO:0007669"/>
    <property type="project" value="UniProtKB-KW"/>
</dbReference>
<dbReference type="Gene3D" id="1.10.443.10">
    <property type="entry name" value="Intergrase catalytic core"/>
    <property type="match status" value="1"/>
</dbReference>
<organism evidence="3 4">
    <name type="scientific">Brevibacterium ravenspurgense</name>
    <dbReference type="NCBI Taxonomy" id="479117"/>
    <lineage>
        <taxon>Bacteria</taxon>
        <taxon>Bacillati</taxon>
        <taxon>Actinomycetota</taxon>
        <taxon>Actinomycetes</taxon>
        <taxon>Micrococcales</taxon>
        <taxon>Brevibacteriaceae</taxon>
        <taxon>Brevibacterium</taxon>
    </lineage>
</organism>